<evidence type="ECO:0000256" key="4">
    <source>
        <dbReference type="ARBA" id="ARBA00023136"/>
    </source>
</evidence>
<dbReference type="AlphaFoldDB" id="A0A137P1Y7"/>
<dbReference type="PROSITE" id="PS00237">
    <property type="entry name" value="G_PROTEIN_RECEP_F1_1"/>
    <property type="match status" value="1"/>
</dbReference>
<evidence type="ECO:0000313" key="8">
    <source>
        <dbReference type="Proteomes" id="UP000070444"/>
    </source>
</evidence>
<protein>
    <recommendedName>
        <fullName evidence="6">G-protein coupled receptors family 1 profile domain-containing protein</fullName>
    </recommendedName>
</protein>
<feature type="transmembrane region" description="Helical" evidence="5">
    <location>
        <begin position="20"/>
        <end position="43"/>
    </location>
</feature>
<dbReference type="InterPro" id="IPR000276">
    <property type="entry name" value="GPCR_Rhodpsn"/>
</dbReference>
<dbReference type="InterPro" id="IPR017452">
    <property type="entry name" value="GPCR_Rhodpsn_7TM"/>
</dbReference>
<dbReference type="EMBL" id="KQ964549">
    <property type="protein sequence ID" value="KXN69075.1"/>
    <property type="molecule type" value="Genomic_DNA"/>
</dbReference>
<dbReference type="Proteomes" id="UP000070444">
    <property type="component" value="Unassembled WGS sequence"/>
</dbReference>
<keyword evidence="2 5" id="KW-0812">Transmembrane</keyword>
<evidence type="ECO:0000259" key="6">
    <source>
        <dbReference type="PROSITE" id="PS50262"/>
    </source>
</evidence>
<evidence type="ECO:0000256" key="3">
    <source>
        <dbReference type="ARBA" id="ARBA00022989"/>
    </source>
</evidence>
<reference evidence="7 8" key="1">
    <citation type="journal article" date="2015" name="Genome Biol. Evol.">
        <title>Phylogenomic analyses indicate that early fungi evolved digesting cell walls of algal ancestors of land plants.</title>
        <authorList>
            <person name="Chang Y."/>
            <person name="Wang S."/>
            <person name="Sekimoto S."/>
            <person name="Aerts A.L."/>
            <person name="Choi C."/>
            <person name="Clum A."/>
            <person name="LaButti K.M."/>
            <person name="Lindquist E.A."/>
            <person name="Yee Ngan C."/>
            <person name="Ohm R.A."/>
            <person name="Salamov A.A."/>
            <person name="Grigoriev I.V."/>
            <person name="Spatafora J.W."/>
            <person name="Berbee M.L."/>
        </authorList>
    </citation>
    <scope>NUCLEOTIDE SEQUENCE [LARGE SCALE GENOMIC DNA]</scope>
    <source>
        <strain evidence="7 8">NRRL 28638</strain>
    </source>
</reference>
<evidence type="ECO:0000313" key="7">
    <source>
        <dbReference type="EMBL" id="KXN69075.1"/>
    </source>
</evidence>
<dbReference type="PROSITE" id="PS50262">
    <property type="entry name" value="G_PROTEIN_RECEP_F1_2"/>
    <property type="match status" value="1"/>
</dbReference>
<evidence type="ECO:0000256" key="2">
    <source>
        <dbReference type="ARBA" id="ARBA00022692"/>
    </source>
</evidence>
<feature type="transmembrane region" description="Helical" evidence="5">
    <location>
        <begin position="55"/>
        <end position="77"/>
    </location>
</feature>
<feature type="domain" description="G-protein coupled receptors family 1 profile" evidence="6">
    <location>
        <begin position="35"/>
        <end position="251"/>
    </location>
</feature>
<organism evidence="7 8">
    <name type="scientific">Conidiobolus coronatus (strain ATCC 28846 / CBS 209.66 / NRRL 28638)</name>
    <name type="common">Delacroixia coronata</name>
    <dbReference type="NCBI Taxonomy" id="796925"/>
    <lineage>
        <taxon>Eukaryota</taxon>
        <taxon>Fungi</taxon>
        <taxon>Fungi incertae sedis</taxon>
        <taxon>Zoopagomycota</taxon>
        <taxon>Entomophthoromycotina</taxon>
        <taxon>Entomophthoromycetes</taxon>
        <taxon>Entomophthorales</taxon>
        <taxon>Ancylistaceae</taxon>
        <taxon>Conidiobolus</taxon>
    </lineage>
</organism>
<keyword evidence="4 5" id="KW-0472">Membrane</keyword>
<dbReference type="Gene3D" id="1.20.1070.10">
    <property type="entry name" value="Rhodopsin 7-helix transmembrane proteins"/>
    <property type="match status" value="1"/>
</dbReference>
<feature type="transmembrane region" description="Helical" evidence="5">
    <location>
        <begin position="176"/>
        <end position="201"/>
    </location>
</feature>
<keyword evidence="3 5" id="KW-1133">Transmembrane helix</keyword>
<proteinExistence type="predicted"/>
<feature type="transmembrane region" description="Helical" evidence="5">
    <location>
        <begin position="131"/>
        <end position="152"/>
    </location>
</feature>
<feature type="transmembrane region" description="Helical" evidence="5">
    <location>
        <begin position="264"/>
        <end position="286"/>
    </location>
</feature>
<feature type="transmembrane region" description="Helical" evidence="5">
    <location>
        <begin position="229"/>
        <end position="249"/>
    </location>
</feature>
<dbReference type="GO" id="GO:0004930">
    <property type="term" value="F:G protein-coupled receptor activity"/>
    <property type="evidence" value="ECO:0007669"/>
    <property type="project" value="InterPro"/>
</dbReference>
<dbReference type="PANTHER" id="PTHR22750">
    <property type="entry name" value="G-PROTEIN COUPLED RECEPTOR"/>
    <property type="match status" value="1"/>
</dbReference>
<feature type="transmembrane region" description="Helical" evidence="5">
    <location>
        <begin position="97"/>
        <end position="119"/>
    </location>
</feature>
<accession>A0A137P1Y7</accession>
<gene>
    <name evidence="7" type="ORF">CONCODRAFT_8559</name>
</gene>
<dbReference type="Pfam" id="PF00001">
    <property type="entry name" value="7tm_1"/>
    <property type="match status" value="1"/>
</dbReference>
<evidence type="ECO:0000256" key="1">
    <source>
        <dbReference type="ARBA" id="ARBA00004141"/>
    </source>
</evidence>
<sequence>MNRLTIAETYDRVWPSPWVLPIFFTLVSLVAMAMGITIIVAVYKYFRKDMHIDIKLALILTITDVLSGIDFLVAAIFNYPPVNLYSKYTNLCIIAQVTGSVTFVASAIMVGVIALERCLLIVYNIELNDTYYWIMIAACFLFPVINSLLVIFTDSINLFTGGVFCHYDAQTFTGKVAYILMMIYMGTAVCVLCFSYTKIVLFRYNHSQREQLELGLDPEKVRKDTKRTAIKLMSILIINVATNIPYLVAQICGLIEYDLYSPKVAFFVIPWTGCVIIWNSFIFLGLHEEVFKKWKQVIGLKSE</sequence>
<name>A0A137P1Y7_CONC2</name>
<dbReference type="GO" id="GO:0016020">
    <property type="term" value="C:membrane"/>
    <property type="evidence" value="ECO:0007669"/>
    <property type="project" value="UniProtKB-SubCell"/>
</dbReference>
<evidence type="ECO:0000256" key="5">
    <source>
        <dbReference type="SAM" id="Phobius"/>
    </source>
</evidence>
<dbReference type="CDD" id="cd00637">
    <property type="entry name" value="7tm_classA_rhodopsin-like"/>
    <property type="match status" value="1"/>
</dbReference>
<comment type="subcellular location">
    <subcellularLocation>
        <location evidence="1">Membrane</location>
        <topology evidence="1">Multi-pass membrane protein</topology>
    </subcellularLocation>
</comment>
<keyword evidence="8" id="KW-1185">Reference proteome</keyword>
<dbReference type="SUPFAM" id="SSF81321">
    <property type="entry name" value="Family A G protein-coupled receptor-like"/>
    <property type="match status" value="1"/>
</dbReference>